<protein>
    <submittedName>
        <fullName evidence="1">Serine/threonine-protein kinase PBL3</fullName>
    </submittedName>
</protein>
<keyword evidence="1" id="KW-0418">Kinase</keyword>
<name>A0ACC0FF34_9ERIC</name>
<gene>
    <name evidence="1" type="ORF">LOK49_LG14G00723</name>
</gene>
<dbReference type="Proteomes" id="UP001060215">
    <property type="component" value="Chromosome 15"/>
</dbReference>
<accession>A0ACC0FF34</accession>
<evidence type="ECO:0000313" key="1">
    <source>
        <dbReference type="EMBL" id="KAI7986722.1"/>
    </source>
</evidence>
<reference evidence="1 2" key="1">
    <citation type="journal article" date="2022" name="Plant J.">
        <title>Chromosome-level genome of Camellia lanceoleosa provides a valuable resource for understanding genome evolution and self-incompatibility.</title>
        <authorList>
            <person name="Gong W."/>
            <person name="Xiao S."/>
            <person name="Wang L."/>
            <person name="Liao Z."/>
            <person name="Chang Y."/>
            <person name="Mo W."/>
            <person name="Hu G."/>
            <person name="Li W."/>
            <person name="Zhao G."/>
            <person name="Zhu H."/>
            <person name="Hu X."/>
            <person name="Ji K."/>
            <person name="Xiang X."/>
            <person name="Song Q."/>
            <person name="Yuan D."/>
            <person name="Jin S."/>
            <person name="Zhang L."/>
        </authorList>
    </citation>
    <scope>NUCLEOTIDE SEQUENCE [LARGE SCALE GENOMIC DNA]</scope>
    <source>
        <strain evidence="1">SQ_2022a</strain>
    </source>
</reference>
<organism evidence="1 2">
    <name type="scientific">Camellia lanceoleosa</name>
    <dbReference type="NCBI Taxonomy" id="1840588"/>
    <lineage>
        <taxon>Eukaryota</taxon>
        <taxon>Viridiplantae</taxon>
        <taxon>Streptophyta</taxon>
        <taxon>Embryophyta</taxon>
        <taxon>Tracheophyta</taxon>
        <taxon>Spermatophyta</taxon>
        <taxon>Magnoliopsida</taxon>
        <taxon>eudicotyledons</taxon>
        <taxon>Gunneridae</taxon>
        <taxon>Pentapetalae</taxon>
        <taxon>asterids</taxon>
        <taxon>Ericales</taxon>
        <taxon>Theaceae</taxon>
        <taxon>Camellia</taxon>
    </lineage>
</organism>
<dbReference type="EMBL" id="CM045772">
    <property type="protein sequence ID" value="KAI7986722.1"/>
    <property type="molecule type" value="Genomic_DNA"/>
</dbReference>
<keyword evidence="2" id="KW-1185">Reference proteome</keyword>
<sequence length="429" mass="46959">MGNCLDVPPKVDDFVSSKGHSVVGGEKGGKTKQDSNPRTALEARKCPPKRRPVLSILTFIEKGRTGKLPSRISESEILPSPHVKALSFSELKNATRNFRPDGLLGEGGFGYVYKGWLDEQTLTAAKPGSGIVVAVKKLKPQGFQGHKEWLSEVNCLGQLHHPNLVKLIGYCLDGDNRLLVYEFMPRGSLENHLFKRSAQPLSWETRVKVAIGAARGLCFLHSSESQVIYRDFKASNILLDSEFNAKLSDFGLAKAGPTGDQTHVSTQVMGTHGYAAPEYVATGRLTAKCDVYSFGVVLLELLTGRRAVDKTKTGIEQKLVKWAQGHLDDKRKIFRIMDTRLGGQYPRKGACMAATLAMDCVSSNAKSRPHMDEVLAILEELPSPKCMFISSPLEKPTIPSPYAKSPACHDTLTPRGSPLPAHMKSPKAR</sequence>
<evidence type="ECO:0000313" key="2">
    <source>
        <dbReference type="Proteomes" id="UP001060215"/>
    </source>
</evidence>
<keyword evidence="1" id="KW-0808">Transferase</keyword>
<proteinExistence type="predicted"/>
<comment type="caution">
    <text evidence="1">The sequence shown here is derived from an EMBL/GenBank/DDBJ whole genome shotgun (WGS) entry which is preliminary data.</text>
</comment>